<dbReference type="OrthoDB" id="10257948at2759"/>
<dbReference type="EMBL" id="JWZT01003604">
    <property type="protein sequence ID" value="KII66155.1"/>
    <property type="molecule type" value="Genomic_DNA"/>
</dbReference>
<proteinExistence type="predicted"/>
<reference evidence="1 2" key="1">
    <citation type="journal article" date="2014" name="Genome Biol. Evol.">
        <title>The genome of the myxosporean Thelohanellus kitauei shows adaptations to nutrient acquisition within its fish host.</title>
        <authorList>
            <person name="Yang Y."/>
            <person name="Xiong J."/>
            <person name="Zhou Z."/>
            <person name="Huo F."/>
            <person name="Miao W."/>
            <person name="Ran C."/>
            <person name="Liu Y."/>
            <person name="Zhang J."/>
            <person name="Feng J."/>
            <person name="Wang M."/>
            <person name="Wang M."/>
            <person name="Wang L."/>
            <person name="Yao B."/>
        </authorList>
    </citation>
    <scope>NUCLEOTIDE SEQUENCE [LARGE SCALE GENOMIC DNA]</scope>
    <source>
        <strain evidence="1">Wuqing</strain>
    </source>
</reference>
<dbReference type="Proteomes" id="UP000031668">
    <property type="component" value="Unassembled WGS sequence"/>
</dbReference>
<dbReference type="SUPFAM" id="SSF52833">
    <property type="entry name" value="Thioredoxin-like"/>
    <property type="match status" value="1"/>
</dbReference>
<gene>
    <name evidence="1" type="ORF">RF11_11977</name>
</gene>
<dbReference type="SUPFAM" id="SSF58104">
    <property type="entry name" value="Methyl-accepting chemotaxis protein (MCP) signaling domain"/>
    <property type="match status" value="1"/>
</dbReference>
<protein>
    <recommendedName>
        <fullName evidence="3">Thioredoxin domain-containing protein</fullName>
    </recommendedName>
</protein>
<dbReference type="InterPro" id="IPR036249">
    <property type="entry name" value="Thioredoxin-like_sf"/>
</dbReference>
<comment type="caution">
    <text evidence="1">The sequence shown here is derived from an EMBL/GenBank/DDBJ whole genome shotgun (WGS) entry which is preliminary data.</text>
</comment>
<evidence type="ECO:0000313" key="1">
    <source>
        <dbReference type="EMBL" id="KII66155.1"/>
    </source>
</evidence>
<evidence type="ECO:0000313" key="2">
    <source>
        <dbReference type="Proteomes" id="UP000031668"/>
    </source>
</evidence>
<keyword evidence="2" id="KW-1185">Reference proteome</keyword>
<dbReference type="CDD" id="cd02947">
    <property type="entry name" value="TRX_family"/>
    <property type="match status" value="1"/>
</dbReference>
<name>A0A0C2MP84_THEKT</name>
<dbReference type="AlphaFoldDB" id="A0A0C2MP84"/>
<evidence type="ECO:0008006" key="3">
    <source>
        <dbReference type="Google" id="ProtNLM"/>
    </source>
</evidence>
<organism evidence="1 2">
    <name type="scientific">Thelohanellus kitauei</name>
    <name type="common">Myxosporean</name>
    <dbReference type="NCBI Taxonomy" id="669202"/>
    <lineage>
        <taxon>Eukaryota</taxon>
        <taxon>Metazoa</taxon>
        <taxon>Cnidaria</taxon>
        <taxon>Myxozoa</taxon>
        <taxon>Myxosporea</taxon>
        <taxon>Bivalvulida</taxon>
        <taxon>Platysporina</taxon>
        <taxon>Myxobolidae</taxon>
        <taxon>Thelohanellus</taxon>
    </lineage>
</organism>
<dbReference type="Gene3D" id="3.40.30.10">
    <property type="entry name" value="Glutaredoxin"/>
    <property type="match status" value="1"/>
</dbReference>
<sequence length="315" mass="34709">MNLGDELSNLARSLNIPVSLENVNIGSSPSVVPASILPIFPNLPGVIPKPPSPSKPENNRELKKAIDNLNNSLQDVNSTLAKLNSFLMYINNITVTLDHDMDSFKLVVPEIRNVAKTVSTLLPDIKNAMINVMTILMPLNNALSSLMTILPGLSAKMDEFSNLSTSINQNTDEVGKGIGKIVQVVPNLNDVLGNLNTSVTKINQLIQNQSYNFIVIKNSNQLKRENNANSGLVVIEVLSSDPRDNKRLQSLLDDIHSTFINVKFLRIFGDETPGLMNELLVASIPIIIVYRNGLKLESISDRFEKQLLPMISRYA</sequence>
<accession>A0A0C2MP84</accession>